<gene>
    <name evidence="1" type="ORF">ENW50_06355</name>
</gene>
<dbReference type="AlphaFoldDB" id="A0A7V5CT82"/>
<dbReference type="EMBL" id="DTKL01000037">
    <property type="protein sequence ID" value="HGY94292.1"/>
    <property type="molecule type" value="Genomic_DNA"/>
</dbReference>
<name>A0A7V5CT82_9BACT</name>
<sequence>MRDPNDMIGQNLQAEQIVQHLSAVLADPAFSSSKRCQDFLRYVVSEAVEGRSEDINERNIAHIVFGKSQRFEPSEDSLVRVKAREVRRRLAQYYTSHPESGLRIDLSHGGYTPSFIVEEPSPQPAPLEPAPPAAPATRPSRRKVLWYLGASAAAAATVSVPIWKKAHAAHSQPLTNLQLLWQPVAETKSPLLLFAPVLQTKSPHGVLADRVSIGVTAAISQAVHFLDAHNLPYTLRFGSGLTFAQLREQPSLILGGFTSPWSLWAIHGLRYNLVAGKQWADSYILDTQTQQKWQAENLKPDGYTTADYAIVARLFDAVSEQILFVAAGITTFGTEGAASVLFDSNALAHLLQSAPGDWASKNFEAIVKVSIFGTTPSAPEIVAKHFW</sequence>
<reference evidence="1" key="1">
    <citation type="journal article" date="2020" name="mSystems">
        <title>Genome- and Community-Level Interaction Insights into Carbon Utilization and Element Cycling Functions of Hydrothermarchaeota in Hydrothermal Sediment.</title>
        <authorList>
            <person name="Zhou Z."/>
            <person name="Liu Y."/>
            <person name="Xu W."/>
            <person name="Pan J."/>
            <person name="Luo Z.H."/>
            <person name="Li M."/>
        </authorList>
    </citation>
    <scope>NUCLEOTIDE SEQUENCE [LARGE SCALE GENOMIC DNA]</scope>
    <source>
        <strain evidence="1">SpSt-855</strain>
    </source>
</reference>
<comment type="caution">
    <text evidence="1">The sequence shown here is derived from an EMBL/GenBank/DDBJ whole genome shotgun (WGS) entry which is preliminary data.</text>
</comment>
<proteinExistence type="predicted"/>
<accession>A0A7V5CT82</accession>
<organism evidence="1">
    <name type="scientific">Acidobacterium capsulatum</name>
    <dbReference type="NCBI Taxonomy" id="33075"/>
    <lineage>
        <taxon>Bacteria</taxon>
        <taxon>Pseudomonadati</taxon>
        <taxon>Acidobacteriota</taxon>
        <taxon>Terriglobia</taxon>
        <taxon>Terriglobales</taxon>
        <taxon>Acidobacteriaceae</taxon>
        <taxon>Acidobacterium</taxon>
    </lineage>
</organism>
<evidence type="ECO:0000313" key="1">
    <source>
        <dbReference type="EMBL" id="HGY94292.1"/>
    </source>
</evidence>
<protein>
    <submittedName>
        <fullName evidence="1">Uncharacterized protein</fullName>
    </submittedName>
</protein>